<dbReference type="InterPro" id="IPR036397">
    <property type="entry name" value="RNaseH_sf"/>
</dbReference>
<dbReference type="Gene3D" id="3.30.420.10">
    <property type="entry name" value="Ribonuclease H-like superfamily/Ribonuclease H"/>
    <property type="match status" value="1"/>
</dbReference>
<evidence type="ECO:0000313" key="2">
    <source>
        <dbReference type="EMBL" id="KAA8525497.1"/>
    </source>
</evidence>
<protein>
    <recommendedName>
        <fullName evidence="1">Integrase catalytic domain-containing protein</fullName>
    </recommendedName>
</protein>
<dbReference type="SUPFAM" id="SSF53098">
    <property type="entry name" value="Ribonuclease H-like"/>
    <property type="match status" value="1"/>
</dbReference>
<dbReference type="Proteomes" id="UP000325577">
    <property type="component" value="Linkage Group LG3"/>
</dbReference>
<keyword evidence="3" id="KW-1185">Reference proteome</keyword>
<proteinExistence type="predicted"/>
<reference evidence="2 3" key="1">
    <citation type="submission" date="2019-09" db="EMBL/GenBank/DDBJ databases">
        <title>A chromosome-level genome assembly of the Chinese tupelo Nyssa sinensis.</title>
        <authorList>
            <person name="Yang X."/>
            <person name="Kang M."/>
            <person name="Yang Y."/>
            <person name="Xiong H."/>
            <person name="Wang M."/>
            <person name="Zhang Z."/>
            <person name="Wang Z."/>
            <person name="Wu H."/>
            <person name="Ma T."/>
            <person name="Liu J."/>
            <person name="Xi Z."/>
        </authorList>
    </citation>
    <scope>NUCLEOTIDE SEQUENCE [LARGE SCALE GENOMIC DNA]</scope>
    <source>
        <strain evidence="2">J267</strain>
        <tissue evidence="2">Leaf</tissue>
    </source>
</reference>
<dbReference type="InterPro" id="IPR012337">
    <property type="entry name" value="RNaseH-like_sf"/>
</dbReference>
<sequence>MMGLKLNFLTSNHPQTDGQTERVNAMLEEYLRHYVTANQQNKVDFLDVAQFCYNLQQSSSTSLDLMPRLAFGIAAAKASVEVDTKVSPEYDLAKIADDVRTVMELRLRRGGSAMMGDAAVG</sequence>
<dbReference type="GO" id="GO:0003676">
    <property type="term" value="F:nucleic acid binding"/>
    <property type="evidence" value="ECO:0007669"/>
    <property type="project" value="InterPro"/>
</dbReference>
<accession>A0A5J5A802</accession>
<gene>
    <name evidence="2" type="ORF">F0562_007352</name>
</gene>
<evidence type="ECO:0000313" key="3">
    <source>
        <dbReference type="Proteomes" id="UP000325577"/>
    </source>
</evidence>
<dbReference type="EMBL" id="CM018046">
    <property type="protein sequence ID" value="KAA8525497.1"/>
    <property type="molecule type" value="Genomic_DNA"/>
</dbReference>
<dbReference type="InterPro" id="IPR001584">
    <property type="entry name" value="Integrase_cat-core"/>
</dbReference>
<dbReference type="AlphaFoldDB" id="A0A5J5A802"/>
<evidence type="ECO:0000259" key="1">
    <source>
        <dbReference type="PROSITE" id="PS50994"/>
    </source>
</evidence>
<dbReference type="GO" id="GO:0015074">
    <property type="term" value="P:DNA integration"/>
    <property type="evidence" value="ECO:0007669"/>
    <property type="project" value="InterPro"/>
</dbReference>
<dbReference type="PROSITE" id="PS50994">
    <property type="entry name" value="INTEGRASE"/>
    <property type="match status" value="1"/>
</dbReference>
<name>A0A5J5A802_9ASTE</name>
<dbReference type="OrthoDB" id="999881at2759"/>
<feature type="domain" description="Integrase catalytic" evidence="1">
    <location>
        <begin position="1"/>
        <end position="75"/>
    </location>
</feature>
<organism evidence="2 3">
    <name type="scientific">Nyssa sinensis</name>
    <dbReference type="NCBI Taxonomy" id="561372"/>
    <lineage>
        <taxon>Eukaryota</taxon>
        <taxon>Viridiplantae</taxon>
        <taxon>Streptophyta</taxon>
        <taxon>Embryophyta</taxon>
        <taxon>Tracheophyta</taxon>
        <taxon>Spermatophyta</taxon>
        <taxon>Magnoliopsida</taxon>
        <taxon>eudicotyledons</taxon>
        <taxon>Gunneridae</taxon>
        <taxon>Pentapetalae</taxon>
        <taxon>asterids</taxon>
        <taxon>Cornales</taxon>
        <taxon>Nyssaceae</taxon>
        <taxon>Nyssa</taxon>
    </lineage>
</organism>